<proteinExistence type="predicted"/>
<protein>
    <submittedName>
        <fullName evidence="1">Uncharacterized protein</fullName>
    </submittedName>
</protein>
<gene>
    <name evidence="1" type="ORF">D9V28_01330</name>
</gene>
<name>A0A3L7J534_9MICO</name>
<dbReference type="EMBL" id="RCWJ01000001">
    <property type="protein sequence ID" value="RLQ85559.1"/>
    <property type="molecule type" value="Genomic_DNA"/>
</dbReference>
<organism evidence="1 2">
    <name type="scientific">Mycetocola zhadangensis</name>
    <dbReference type="NCBI Taxonomy" id="1164595"/>
    <lineage>
        <taxon>Bacteria</taxon>
        <taxon>Bacillati</taxon>
        <taxon>Actinomycetota</taxon>
        <taxon>Actinomycetes</taxon>
        <taxon>Micrococcales</taxon>
        <taxon>Microbacteriaceae</taxon>
        <taxon>Mycetocola</taxon>
    </lineage>
</organism>
<comment type="caution">
    <text evidence="1">The sequence shown here is derived from an EMBL/GenBank/DDBJ whole genome shotgun (WGS) entry which is preliminary data.</text>
</comment>
<dbReference type="Proteomes" id="UP000282460">
    <property type="component" value="Unassembled WGS sequence"/>
</dbReference>
<evidence type="ECO:0000313" key="1">
    <source>
        <dbReference type="EMBL" id="RLQ85559.1"/>
    </source>
</evidence>
<keyword evidence="2" id="KW-1185">Reference proteome</keyword>
<dbReference type="AlphaFoldDB" id="A0A3L7J534"/>
<evidence type="ECO:0000313" key="2">
    <source>
        <dbReference type="Proteomes" id="UP000282460"/>
    </source>
</evidence>
<reference evidence="1 2" key="1">
    <citation type="submission" date="2018-10" db="EMBL/GenBank/DDBJ databases">
        <authorList>
            <person name="Li J."/>
        </authorList>
    </citation>
    <scope>NUCLEOTIDE SEQUENCE [LARGE SCALE GENOMIC DNA]</scope>
    <source>
        <strain evidence="1 2">ZD1-4</strain>
    </source>
</reference>
<sequence>MAVDRNLRQTLSFGTGFAERVRGVPAATGLWNERTERDGETATWCNVSGSMFSDAPSNGSGLLFTAKV</sequence>
<accession>A0A3L7J534</accession>